<name>A0A179HVL2_PURLI</name>
<feature type="compositionally biased region" description="Basic and acidic residues" evidence="1">
    <location>
        <begin position="136"/>
        <end position="148"/>
    </location>
</feature>
<dbReference type="EMBL" id="LSBI01000002">
    <property type="protein sequence ID" value="OAQ93383.1"/>
    <property type="molecule type" value="Genomic_DNA"/>
</dbReference>
<sequence>MLRDPASTCARRVASRTEYRQRHHAKGRSLGICSRDKSLLVPTEPFPSKHFFVAEPTCIVSLLQTPTTTVDHCKPDCITSITNLRPAWSLRGLRMRFSEHHPPRICTSAARSLECRVCSRRRSALTPVPTAAAKHRSTECQVQRRTETAEPPGQTIGPAMGWVGVPVSAARASRISVLCAAKSCSKPPSQPQAGGSMVDGWCAPACPTANLEALTQWWLGCRGRWDDVATACERAAHHHHTLLEEQVRSGPLQVLGVSLGGYRMLWRSPSVGTTATVSVAAATSVTVCHRARAARCQHVPKKPVSDSGILADSHVHGCEKRFITGIDTSDLRHHSLADSPLHPTAIAGEEAASRRLVTARSACSILVPLGAVHAPLHLAQLRV</sequence>
<comment type="caution">
    <text evidence="2">The sequence shown here is derived from an EMBL/GenBank/DDBJ whole genome shotgun (WGS) entry which is preliminary data.</text>
</comment>
<proteinExistence type="predicted"/>
<feature type="region of interest" description="Disordered" evidence="1">
    <location>
        <begin position="135"/>
        <end position="157"/>
    </location>
</feature>
<protein>
    <submittedName>
        <fullName evidence="2">Uncharacterized protein</fullName>
    </submittedName>
</protein>
<gene>
    <name evidence="2" type="ORF">VFPFJ_02545</name>
</gene>
<organism evidence="2 3">
    <name type="scientific">Purpureocillium lilacinum</name>
    <name type="common">Paecilomyces lilacinus</name>
    <dbReference type="NCBI Taxonomy" id="33203"/>
    <lineage>
        <taxon>Eukaryota</taxon>
        <taxon>Fungi</taxon>
        <taxon>Dikarya</taxon>
        <taxon>Ascomycota</taxon>
        <taxon>Pezizomycotina</taxon>
        <taxon>Sordariomycetes</taxon>
        <taxon>Hypocreomycetidae</taxon>
        <taxon>Hypocreales</taxon>
        <taxon>Ophiocordycipitaceae</taxon>
        <taxon>Purpureocillium</taxon>
    </lineage>
</organism>
<evidence type="ECO:0000313" key="2">
    <source>
        <dbReference type="EMBL" id="OAQ93383.1"/>
    </source>
</evidence>
<reference evidence="2 3" key="1">
    <citation type="submission" date="2016-02" db="EMBL/GenBank/DDBJ databases">
        <title>Biosynthesis of antibiotic leucinostatins and their inhibition on Phytophthora in bio-control Purpureocillium lilacinum.</title>
        <authorList>
            <person name="Wang G."/>
            <person name="Liu Z."/>
            <person name="Lin R."/>
            <person name="Li E."/>
            <person name="Mao Z."/>
            <person name="Ling J."/>
            <person name="Yin W."/>
            <person name="Xie B."/>
        </authorList>
    </citation>
    <scope>NUCLEOTIDE SEQUENCE [LARGE SCALE GENOMIC DNA]</scope>
    <source>
        <strain evidence="2">PLFJ-1</strain>
    </source>
</reference>
<evidence type="ECO:0000256" key="1">
    <source>
        <dbReference type="SAM" id="MobiDB-lite"/>
    </source>
</evidence>
<accession>A0A179HVL2</accession>
<dbReference type="AlphaFoldDB" id="A0A179HVL2"/>
<dbReference type="Proteomes" id="UP000078340">
    <property type="component" value="Unassembled WGS sequence"/>
</dbReference>
<evidence type="ECO:0000313" key="3">
    <source>
        <dbReference type="Proteomes" id="UP000078340"/>
    </source>
</evidence>